<accession>A0A0E9SVY1</accession>
<sequence length="33" mass="4098">MWTKEHRLANHYKYQSGLMMSQAQRLCHRMTYP</sequence>
<protein>
    <submittedName>
        <fullName evidence="1">Uncharacterized protein</fullName>
    </submittedName>
</protein>
<organism evidence="1">
    <name type="scientific">Anguilla anguilla</name>
    <name type="common">European freshwater eel</name>
    <name type="synonym">Muraena anguilla</name>
    <dbReference type="NCBI Taxonomy" id="7936"/>
    <lineage>
        <taxon>Eukaryota</taxon>
        <taxon>Metazoa</taxon>
        <taxon>Chordata</taxon>
        <taxon>Craniata</taxon>
        <taxon>Vertebrata</taxon>
        <taxon>Euteleostomi</taxon>
        <taxon>Actinopterygii</taxon>
        <taxon>Neopterygii</taxon>
        <taxon>Teleostei</taxon>
        <taxon>Anguilliformes</taxon>
        <taxon>Anguillidae</taxon>
        <taxon>Anguilla</taxon>
    </lineage>
</organism>
<name>A0A0E9SVY1_ANGAN</name>
<proteinExistence type="predicted"/>
<reference evidence="1" key="2">
    <citation type="journal article" date="2015" name="Fish Shellfish Immunol.">
        <title>Early steps in the European eel (Anguilla anguilla)-Vibrio vulnificus interaction in the gills: Role of the RtxA13 toxin.</title>
        <authorList>
            <person name="Callol A."/>
            <person name="Pajuelo D."/>
            <person name="Ebbesson L."/>
            <person name="Teles M."/>
            <person name="MacKenzie S."/>
            <person name="Amaro C."/>
        </authorList>
    </citation>
    <scope>NUCLEOTIDE SEQUENCE</scope>
</reference>
<dbReference type="EMBL" id="GBXM01063058">
    <property type="protein sequence ID" value="JAH45519.1"/>
    <property type="molecule type" value="Transcribed_RNA"/>
</dbReference>
<evidence type="ECO:0000313" key="1">
    <source>
        <dbReference type="EMBL" id="JAH45519.1"/>
    </source>
</evidence>
<reference evidence="1" key="1">
    <citation type="submission" date="2014-11" db="EMBL/GenBank/DDBJ databases">
        <authorList>
            <person name="Amaro Gonzalez C."/>
        </authorList>
    </citation>
    <scope>NUCLEOTIDE SEQUENCE</scope>
</reference>
<dbReference type="AlphaFoldDB" id="A0A0E9SVY1"/>